<dbReference type="SUPFAM" id="SSF46689">
    <property type="entry name" value="Homeodomain-like"/>
    <property type="match status" value="1"/>
</dbReference>
<dbReference type="SMART" id="SM00342">
    <property type="entry name" value="HTH_ARAC"/>
    <property type="match status" value="1"/>
</dbReference>
<protein>
    <submittedName>
        <fullName evidence="5">AraC-like DNA-binding protein</fullName>
    </submittedName>
</protein>
<reference evidence="5 6" key="1">
    <citation type="submission" date="2024-06" db="EMBL/GenBank/DDBJ databases">
        <title>Sorghum-associated microbial communities from plants grown in Nebraska, USA.</title>
        <authorList>
            <person name="Schachtman D."/>
        </authorList>
    </citation>
    <scope>NUCLEOTIDE SEQUENCE [LARGE SCALE GENOMIC DNA]</scope>
    <source>
        <strain evidence="5 6">1073</strain>
    </source>
</reference>
<feature type="domain" description="HTH araC/xylS-type" evidence="4">
    <location>
        <begin position="160"/>
        <end position="257"/>
    </location>
</feature>
<dbReference type="PROSITE" id="PS01124">
    <property type="entry name" value="HTH_ARAC_FAMILY_2"/>
    <property type="match status" value="1"/>
</dbReference>
<evidence type="ECO:0000256" key="1">
    <source>
        <dbReference type="ARBA" id="ARBA00023015"/>
    </source>
</evidence>
<dbReference type="RefSeq" id="WP_354016174.1">
    <property type="nucleotide sequence ID" value="NZ_JBEPMU010000011.1"/>
</dbReference>
<comment type="caution">
    <text evidence="5">The sequence shown here is derived from an EMBL/GenBank/DDBJ whole genome shotgun (WGS) entry which is preliminary data.</text>
</comment>
<keyword evidence="1" id="KW-0805">Transcription regulation</keyword>
<dbReference type="Gene3D" id="1.10.10.60">
    <property type="entry name" value="Homeodomain-like"/>
    <property type="match status" value="1"/>
</dbReference>
<dbReference type="Pfam" id="PF12833">
    <property type="entry name" value="HTH_18"/>
    <property type="match status" value="1"/>
</dbReference>
<dbReference type="Pfam" id="PF06719">
    <property type="entry name" value="AraC_N"/>
    <property type="match status" value="1"/>
</dbReference>
<evidence type="ECO:0000256" key="2">
    <source>
        <dbReference type="ARBA" id="ARBA00023125"/>
    </source>
</evidence>
<dbReference type="InterPro" id="IPR009594">
    <property type="entry name" value="Tscrpt_reg_HTH_AraC_N"/>
</dbReference>
<evidence type="ECO:0000313" key="6">
    <source>
        <dbReference type="Proteomes" id="UP001549184"/>
    </source>
</evidence>
<name>A0ABV2K195_9GAMM</name>
<organism evidence="5 6">
    <name type="scientific">Dyella japonica</name>
    <dbReference type="NCBI Taxonomy" id="231455"/>
    <lineage>
        <taxon>Bacteria</taxon>
        <taxon>Pseudomonadati</taxon>
        <taxon>Pseudomonadota</taxon>
        <taxon>Gammaproteobacteria</taxon>
        <taxon>Lysobacterales</taxon>
        <taxon>Rhodanobacteraceae</taxon>
        <taxon>Dyella</taxon>
    </lineage>
</organism>
<accession>A0ABV2K195</accession>
<gene>
    <name evidence="5" type="ORF">ABIC75_004600</name>
</gene>
<evidence type="ECO:0000259" key="4">
    <source>
        <dbReference type="PROSITE" id="PS01124"/>
    </source>
</evidence>
<dbReference type="PANTHER" id="PTHR47894:SF4">
    <property type="entry name" value="HTH-TYPE TRANSCRIPTIONAL REGULATOR GADX"/>
    <property type="match status" value="1"/>
</dbReference>
<keyword evidence="2" id="KW-0238">DNA-binding</keyword>
<evidence type="ECO:0000313" key="5">
    <source>
        <dbReference type="EMBL" id="MET3654852.1"/>
    </source>
</evidence>
<dbReference type="EMBL" id="JBEPMU010000011">
    <property type="protein sequence ID" value="MET3654852.1"/>
    <property type="molecule type" value="Genomic_DNA"/>
</dbReference>
<dbReference type="Proteomes" id="UP001549184">
    <property type="component" value="Unassembled WGS sequence"/>
</dbReference>
<dbReference type="InterPro" id="IPR018060">
    <property type="entry name" value="HTH_AraC"/>
</dbReference>
<dbReference type="PANTHER" id="PTHR47894">
    <property type="entry name" value="HTH-TYPE TRANSCRIPTIONAL REGULATOR GADX"/>
    <property type="match status" value="1"/>
</dbReference>
<evidence type="ECO:0000256" key="3">
    <source>
        <dbReference type="ARBA" id="ARBA00023163"/>
    </source>
</evidence>
<keyword evidence="6" id="KW-1185">Reference proteome</keyword>
<keyword evidence="3" id="KW-0804">Transcription</keyword>
<dbReference type="InterPro" id="IPR009057">
    <property type="entry name" value="Homeodomain-like_sf"/>
</dbReference>
<proteinExistence type="predicted"/>
<sequence>MKLQYGARIVATQRYRIRTLTMRRNLFVVVLGGRKCLHADDRRVAARPREGVLVGHGTQWDVVNDPEGQHRYEALALAFDDAILSDFDTFSVAGAATPVMSAHVTRVDDELMDAMRRTLPPPTNTPVTDALLRHRIMEVLILLAVRGWRFTSGHALSWQDRVRRLVSQRPDGEWSVASVADVFHLSESTLRRRLESGNTTLGALIREVRLEAALGMLQTQGLPVSEVARRCGWDSHSRFTAAFQQHWGVLPSVVRARLKESMQPLTESG</sequence>